<dbReference type="Gene3D" id="3.40.30.10">
    <property type="entry name" value="Glutaredoxin"/>
    <property type="match status" value="1"/>
</dbReference>
<keyword evidence="1" id="KW-0732">Signal</keyword>
<reference evidence="3 4" key="1">
    <citation type="submission" date="2017-10" db="EMBL/GenBank/DDBJ databases">
        <title>Bacillus sp. nov., a halophilic bacterium isolated from a Yangshapao Lake.</title>
        <authorList>
            <person name="Wang H."/>
        </authorList>
    </citation>
    <scope>NUCLEOTIDE SEQUENCE [LARGE SCALE GENOMIC DNA]</scope>
    <source>
        <strain evidence="3 4">YSP-3</strain>
    </source>
</reference>
<evidence type="ECO:0000256" key="1">
    <source>
        <dbReference type="SAM" id="SignalP"/>
    </source>
</evidence>
<dbReference type="Pfam" id="PF00085">
    <property type="entry name" value="Thioredoxin"/>
    <property type="match status" value="1"/>
</dbReference>
<feature type="chain" id="PRO_5015905098" description="Thioredoxin domain-containing protein" evidence="1">
    <location>
        <begin position="25"/>
        <end position="145"/>
    </location>
</feature>
<dbReference type="RefSeq" id="WP_110517308.1">
    <property type="nucleotide sequence ID" value="NZ_PDOF01000001.1"/>
</dbReference>
<dbReference type="Proteomes" id="UP000248066">
    <property type="component" value="Unassembled WGS sequence"/>
</dbReference>
<organism evidence="3 4">
    <name type="scientific">Alteribacter lacisalsi</name>
    <dbReference type="NCBI Taxonomy" id="2045244"/>
    <lineage>
        <taxon>Bacteria</taxon>
        <taxon>Bacillati</taxon>
        <taxon>Bacillota</taxon>
        <taxon>Bacilli</taxon>
        <taxon>Bacillales</taxon>
        <taxon>Bacillaceae</taxon>
        <taxon>Alteribacter</taxon>
    </lineage>
</organism>
<evidence type="ECO:0000259" key="2">
    <source>
        <dbReference type="Pfam" id="PF00085"/>
    </source>
</evidence>
<proteinExistence type="predicted"/>
<sequence length="145" mass="16300">MIRTKAFLLSVLLAALWMCTGCQSDRTSADHSLLGEEDETVTVLFSDETQAVEEAEYYEAVVDLHRNYSDQVLPVKVVHADEDNLVSSYEVNSFPTLLIIEDNRVIKRIEGELSTEQILNELKTGLQLNRVNEDKKGLTVNNNNG</sequence>
<accession>A0A2W0HD09</accession>
<evidence type="ECO:0000313" key="4">
    <source>
        <dbReference type="Proteomes" id="UP000248066"/>
    </source>
</evidence>
<dbReference type="CDD" id="cd02947">
    <property type="entry name" value="TRX_family"/>
    <property type="match status" value="1"/>
</dbReference>
<comment type="caution">
    <text evidence="3">The sequence shown here is derived from an EMBL/GenBank/DDBJ whole genome shotgun (WGS) entry which is preliminary data.</text>
</comment>
<protein>
    <recommendedName>
        <fullName evidence="2">Thioredoxin domain-containing protein</fullName>
    </recommendedName>
</protein>
<keyword evidence="4" id="KW-1185">Reference proteome</keyword>
<evidence type="ECO:0000313" key="3">
    <source>
        <dbReference type="EMBL" id="PYZ97830.1"/>
    </source>
</evidence>
<feature type="domain" description="Thioredoxin" evidence="2">
    <location>
        <begin position="63"/>
        <end position="123"/>
    </location>
</feature>
<gene>
    <name evidence="3" type="ORF">CR205_04345</name>
</gene>
<dbReference type="SUPFAM" id="SSF52833">
    <property type="entry name" value="Thioredoxin-like"/>
    <property type="match status" value="1"/>
</dbReference>
<name>A0A2W0HD09_9BACI</name>
<dbReference type="EMBL" id="PDOF01000001">
    <property type="protein sequence ID" value="PYZ97830.1"/>
    <property type="molecule type" value="Genomic_DNA"/>
</dbReference>
<dbReference type="AlphaFoldDB" id="A0A2W0HD09"/>
<dbReference type="InterPro" id="IPR036249">
    <property type="entry name" value="Thioredoxin-like_sf"/>
</dbReference>
<dbReference type="OrthoDB" id="2878533at2"/>
<dbReference type="InterPro" id="IPR013766">
    <property type="entry name" value="Thioredoxin_domain"/>
</dbReference>
<feature type="signal peptide" evidence="1">
    <location>
        <begin position="1"/>
        <end position="24"/>
    </location>
</feature>